<dbReference type="EMBL" id="FNBS01000026">
    <property type="protein sequence ID" value="SDF83250.1"/>
    <property type="molecule type" value="Genomic_DNA"/>
</dbReference>
<evidence type="ECO:0000313" key="2">
    <source>
        <dbReference type="EMBL" id="SDF83250.1"/>
    </source>
</evidence>
<proteinExistence type="predicted"/>
<name>A0A1G7PCR5_THETY</name>
<gene>
    <name evidence="2" type="ORF">SAMN04244560_01297</name>
</gene>
<dbReference type="Proteomes" id="UP000183404">
    <property type="component" value="Unassembled WGS sequence"/>
</dbReference>
<evidence type="ECO:0000259" key="1">
    <source>
        <dbReference type="Pfam" id="PF03787"/>
    </source>
</evidence>
<reference evidence="2 3" key="1">
    <citation type="submission" date="2016-10" db="EMBL/GenBank/DDBJ databases">
        <authorList>
            <person name="de Groot N.N."/>
        </authorList>
    </citation>
    <scope>NUCLEOTIDE SEQUENCE [LARGE SCALE GENOMIC DNA]</scope>
    <source>
        <strain evidence="2 3">DSM 569</strain>
    </source>
</reference>
<accession>A0A1G7PCR5</accession>
<dbReference type="InterPro" id="IPR005537">
    <property type="entry name" value="RAMP_III_fam"/>
</dbReference>
<dbReference type="RefSeq" id="WP_019907730.1">
    <property type="nucleotide sequence ID" value="NZ_FNBS01000026.1"/>
</dbReference>
<dbReference type="Pfam" id="PF03787">
    <property type="entry name" value="RAMPs"/>
    <property type="match status" value="1"/>
</dbReference>
<evidence type="ECO:0000313" key="3">
    <source>
        <dbReference type="Proteomes" id="UP000183404"/>
    </source>
</evidence>
<feature type="domain" description="CRISPR type III-associated protein" evidence="1">
    <location>
        <begin position="10"/>
        <end position="220"/>
    </location>
</feature>
<protein>
    <submittedName>
        <fullName evidence="2">CRISPR-associated protein Cmr1</fullName>
    </submittedName>
</protein>
<sequence length="372" mass="43142">MSKKEVTVHLETITPLWTGDAWQENGKIRPSSLMGSLRFWFEVICYFAGIVSKKEFDSNTGRFNKVKVKNEDNVEDREKKLINEILKNGNDIKTVINFLNNNGYPIPAIIFGTTGWKGLIEIKEIKLLEDYCFGNKLNLPERICISKQNGEIKENNDCPKSRDKNWSVFYLSQPYFYGKLEIKFLVEEEILNSIFYPLLNFMDKYGYWGGKWNIGYGKLRVTAVKQNNNGENWKIEKFNFSLFENKNDEEFGSEKYLRSVSNFDDLIQGNNKKIKILNKISDNQNSNNQDSNKDLRDVIKELIKQKAEIRTTVSNSKDRHYKFGKTGKSKSEDLPQGSKILPYIKKEIKKEEESFVGGFLSIVDLINLYGSD</sequence>
<dbReference type="AlphaFoldDB" id="A0A1G7PCR5"/>
<organism evidence="2 3">
    <name type="scientific">Thermoanaerobacter thermohydrosulfuricus</name>
    <name type="common">Clostridium thermohydrosulfuricum</name>
    <dbReference type="NCBI Taxonomy" id="1516"/>
    <lineage>
        <taxon>Bacteria</taxon>
        <taxon>Bacillati</taxon>
        <taxon>Bacillota</taxon>
        <taxon>Clostridia</taxon>
        <taxon>Thermoanaerobacterales</taxon>
        <taxon>Thermoanaerobacteraceae</taxon>
        <taxon>Thermoanaerobacter</taxon>
    </lineage>
</organism>